<keyword evidence="9 10" id="KW-0324">Glycolysis</keyword>
<dbReference type="UniPathway" id="UPA00109">
    <property type="reaction ID" value="UER00185"/>
</dbReference>
<dbReference type="PANTHER" id="PTHR11406:SF23">
    <property type="entry name" value="PHOSPHOGLYCERATE KINASE 1, CHLOROPLASTIC-RELATED"/>
    <property type="match status" value="1"/>
</dbReference>
<evidence type="ECO:0000256" key="2">
    <source>
        <dbReference type="ARBA" id="ARBA00004838"/>
    </source>
</evidence>
<sequence>MALKIIQNVRNLKGKNVLLRVDYNIPIKNNRPADDYKIIQSLPTIRFLRQQGAKVIVVTHLGRPKKFTKQLSTAPLARHLEKLFGQKVAHIAHIKDWRRLERKKLLDVPLVMLDNIRFYKEEENNSAAFAKQLSSLGDIFVLDGFAVSHRVAASVTGIAEHLPSYAGMLLSQEVTYLGGLLKKPARPFVVVLGGAKVETKIPLLETLLPKADYVLLGGDLANTYCASLGYSLGNSLFDRKYIGKIKKLAAHKKVVVPVDYVVGDQNGKNTYCIVTEAIKLPRNTGIYDIGPRTIQLYASYIKKAKTIMWNGAMGKFEEPVYGYGTKALACLIAAKSKGLATGIVGGGETVQAVRDLAVAKDIDWVSTGGGAMLDYLSGRRLPGLQRLY</sequence>
<comment type="catalytic activity">
    <reaction evidence="1 10 12">
        <text>(2R)-3-phosphoglycerate + ATP = (2R)-3-phospho-glyceroyl phosphate + ADP</text>
        <dbReference type="Rhea" id="RHEA:14801"/>
        <dbReference type="ChEBI" id="CHEBI:30616"/>
        <dbReference type="ChEBI" id="CHEBI:57604"/>
        <dbReference type="ChEBI" id="CHEBI:58272"/>
        <dbReference type="ChEBI" id="CHEBI:456216"/>
        <dbReference type="EC" id="2.7.2.3"/>
    </reaction>
</comment>
<feature type="binding site" evidence="10">
    <location>
        <begin position="346"/>
        <end position="349"/>
    </location>
    <ligand>
        <name>ATP</name>
        <dbReference type="ChEBI" id="CHEBI:30616"/>
    </ligand>
</feature>
<evidence type="ECO:0000313" key="13">
    <source>
        <dbReference type="EMBL" id="OGH69368.1"/>
    </source>
</evidence>
<dbReference type="HAMAP" id="MF_00145">
    <property type="entry name" value="Phosphoglyc_kinase"/>
    <property type="match status" value="1"/>
</dbReference>
<dbReference type="Proteomes" id="UP000176413">
    <property type="component" value="Unassembled WGS sequence"/>
</dbReference>
<keyword evidence="10" id="KW-0963">Cytoplasm</keyword>
<evidence type="ECO:0000313" key="14">
    <source>
        <dbReference type="Proteomes" id="UP000176413"/>
    </source>
</evidence>
<dbReference type="PANTHER" id="PTHR11406">
    <property type="entry name" value="PHOSPHOGLYCERATE KINASE"/>
    <property type="match status" value="1"/>
</dbReference>
<dbReference type="GO" id="GO:0004618">
    <property type="term" value="F:phosphoglycerate kinase activity"/>
    <property type="evidence" value="ECO:0007669"/>
    <property type="project" value="UniProtKB-UniRule"/>
</dbReference>
<dbReference type="Gene3D" id="3.40.50.1260">
    <property type="entry name" value="Phosphoglycerate kinase, N-terminal domain"/>
    <property type="match status" value="2"/>
</dbReference>
<gene>
    <name evidence="10" type="primary">pgk</name>
    <name evidence="13" type="ORF">A3D53_00025</name>
</gene>
<dbReference type="EMBL" id="MFQA01000003">
    <property type="protein sequence ID" value="OGH69368.1"/>
    <property type="molecule type" value="Genomic_DNA"/>
</dbReference>
<evidence type="ECO:0000256" key="10">
    <source>
        <dbReference type="HAMAP-Rule" id="MF_00145"/>
    </source>
</evidence>
<dbReference type="AlphaFoldDB" id="A0A1F6MCT9"/>
<name>A0A1F6MCT9_9BACT</name>
<dbReference type="PRINTS" id="PR00477">
    <property type="entry name" value="PHGLYCKINASE"/>
</dbReference>
<evidence type="ECO:0000256" key="1">
    <source>
        <dbReference type="ARBA" id="ARBA00000642"/>
    </source>
</evidence>
<accession>A0A1F6MCT9</accession>
<dbReference type="SUPFAM" id="SSF53748">
    <property type="entry name" value="Phosphoglycerate kinase"/>
    <property type="match status" value="1"/>
</dbReference>
<dbReference type="PIRSF" id="PIRSF000724">
    <property type="entry name" value="Pgk"/>
    <property type="match status" value="1"/>
</dbReference>
<dbReference type="GO" id="GO:0006094">
    <property type="term" value="P:gluconeogenesis"/>
    <property type="evidence" value="ECO:0007669"/>
    <property type="project" value="TreeGrafter"/>
</dbReference>
<reference evidence="13 14" key="1">
    <citation type="journal article" date="2016" name="Nat. Commun.">
        <title>Thousands of microbial genomes shed light on interconnected biogeochemical processes in an aquifer system.</title>
        <authorList>
            <person name="Anantharaman K."/>
            <person name="Brown C.T."/>
            <person name="Hug L.A."/>
            <person name="Sharon I."/>
            <person name="Castelle C.J."/>
            <person name="Probst A.J."/>
            <person name="Thomas B.C."/>
            <person name="Singh A."/>
            <person name="Wilkins M.J."/>
            <person name="Karaoz U."/>
            <person name="Brodie E.L."/>
            <person name="Williams K.H."/>
            <person name="Hubbard S.S."/>
            <person name="Banfield J.F."/>
        </authorList>
    </citation>
    <scope>NUCLEOTIDE SEQUENCE [LARGE SCALE GENOMIC DNA]</scope>
</reference>
<evidence type="ECO:0000256" key="3">
    <source>
        <dbReference type="ARBA" id="ARBA00008982"/>
    </source>
</evidence>
<dbReference type="GO" id="GO:0043531">
    <property type="term" value="F:ADP binding"/>
    <property type="evidence" value="ECO:0007669"/>
    <property type="project" value="TreeGrafter"/>
</dbReference>
<dbReference type="FunFam" id="3.40.50.1260:FF:000031">
    <property type="entry name" value="Phosphoglycerate kinase 1"/>
    <property type="match status" value="1"/>
</dbReference>
<feature type="binding site" evidence="10 11">
    <location>
        <position position="317"/>
    </location>
    <ligand>
        <name>ATP</name>
        <dbReference type="ChEBI" id="CHEBI:30616"/>
    </ligand>
</feature>
<evidence type="ECO:0000256" key="6">
    <source>
        <dbReference type="ARBA" id="ARBA00022741"/>
    </source>
</evidence>
<evidence type="ECO:0000256" key="4">
    <source>
        <dbReference type="ARBA" id="ARBA00013061"/>
    </source>
</evidence>
<evidence type="ECO:0000256" key="9">
    <source>
        <dbReference type="ARBA" id="ARBA00023152"/>
    </source>
</evidence>
<dbReference type="GO" id="GO:0005524">
    <property type="term" value="F:ATP binding"/>
    <property type="evidence" value="ECO:0007669"/>
    <property type="project" value="UniProtKB-KW"/>
</dbReference>
<comment type="caution">
    <text evidence="10">Lacks conserved residue(s) required for the propagation of feature annotation.</text>
</comment>
<evidence type="ECO:0000256" key="7">
    <source>
        <dbReference type="ARBA" id="ARBA00022777"/>
    </source>
</evidence>
<dbReference type="Pfam" id="PF00162">
    <property type="entry name" value="PGK"/>
    <property type="match status" value="1"/>
</dbReference>
<dbReference type="InterPro" id="IPR015824">
    <property type="entry name" value="Phosphoglycerate_kinase_N"/>
</dbReference>
<proteinExistence type="inferred from homology"/>
<keyword evidence="6 10" id="KW-0547">Nucleotide-binding</keyword>
<dbReference type="EC" id="2.7.2.3" evidence="4 10"/>
<feature type="binding site" evidence="10">
    <location>
        <begin position="22"/>
        <end position="24"/>
    </location>
    <ligand>
        <name>substrate</name>
    </ligand>
</feature>
<keyword evidence="5 10" id="KW-0808">Transferase</keyword>
<organism evidence="13 14">
    <name type="scientific">Candidatus Magasanikbacteria bacterium RIFCSPHIGHO2_02_FULL_45_10</name>
    <dbReference type="NCBI Taxonomy" id="1798679"/>
    <lineage>
        <taxon>Bacteria</taxon>
        <taxon>Candidatus Magasanikiibacteriota</taxon>
    </lineage>
</organism>
<feature type="binding site" evidence="10">
    <location>
        <position position="150"/>
    </location>
    <ligand>
        <name>substrate</name>
    </ligand>
</feature>
<comment type="subcellular location">
    <subcellularLocation>
        <location evidence="10">Cytoplasm</location>
    </subcellularLocation>
</comment>
<dbReference type="InterPro" id="IPR001576">
    <property type="entry name" value="Phosphoglycerate_kinase"/>
</dbReference>
<evidence type="ECO:0000256" key="11">
    <source>
        <dbReference type="PIRSR" id="PIRSR000724-2"/>
    </source>
</evidence>
<keyword evidence="8 10" id="KW-0067">ATP-binding</keyword>
<protein>
    <recommendedName>
        <fullName evidence="4 10">Phosphoglycerate kinase</fullName>
        <ecNumber evidence="4 10">2.7.2.3</ecNumber>
    </recommendedName>
</protein>
<feature type="binding site" evidence="10">
    <location>
        <position position="117"/>
    </location>
    <ligand>
        <name>substrate</name>
    </ligand>
</feature>
<feature type="binding site" evidence="10">
    <location>
        <begin position="60"/>
        <end position="63"/>
    </location>
    <ligand>
        <name>substrate</name>
    </ligand>
</feature>
<comment type="subunit">
    <text evidence="10">Monomer.</text>
</comment>
<evidence type="ECO:0000256" key="8">
    <source>
        <dbReference type="ARBA" id="ARBA00022840"/>
    </source>
</evidence>
<dbReference type="GO" id="GO:0005829">
    <property type="term" value="C:cytosol"/>
    <property type="evidence" value="ECO:0007669"/>
    <property type="project" value="TreeGrafter"/>
</dbReference>
<evidence type="ECO:0000256" key="5">
    <source>
        <dbReference type="ARBA" id="ARBA00022679"/>
    </source>
</evidence>
<comment type="caution">
    <text evidence="13">The sequence shown here is derived from an EMBL/GenBank/DDBJ whole genome shotgun (WGS) entry which is preliminary data.</text>
</comment>
<comment type="similarity">
    <text evidence="3 10 12">Belongs to the phosphoglycerate kinase family.</text>
</comment>
<dbReference type="GO" id="GO:0006096">
    <property type="term" value="P:glycolytic process"/>
    <property type="evidence" value="ECO:0007669"/>
    <property type="project" value="UniProtKB-UniRule"/>
</dbReference>
<evidence type="ECO:0000256" key="12">
    <source>
        <dbReference type="RuleBase" id="RU000532"/>
    </source>
</evidence>
<dbReference type="InterPro" id="IPR036043">
    <property type="entry name" value="Phosphoglycerate_kinase_sf"/>
</dbReference>
<feature type="binding site" evidence="10 11">
    <location>
        <position position="200"/>
    </location>
    <ligand>
        <name>ATP</name>
        <dbReference type="ChEBI" id="CHEBI:30616"/>
    </ligand>
</feature>
<keyword evidence="7 10" id="KW-0418">Kinase</keyword>
<comment type="pathway">
    <text evidence="2 10">Carbohydrate degradation; glycolysis; pyruvate from D-glyceraldehyde 3-phosphate: step 2/5.</text>
</comment>